<keyword evidence="1" id="KW-0472">Membrane</keyword>
<name>A0A5C6WA95_9BACI</name>
<keyword evidence="3" id="KW-1185">Reference proteome</keyword>
<dbReference type="RefSeq" id="WP_146945623.1">
    <property type="nucleotide sequence ID" value="NZ_VOQF01000001.1"/>
</dbReference>
<keyword evidence="1" id="KW-1133">Transmembrane helix</keyword>
<protein>
    <submittedName>
        <fullName evidence="2">Uncharacterized protein</fullName>
    </submittedName>
</protein>
<reference evidence="2 3" key="1">
    <citation type="journal article" date="2005" name="Int. J. Syst. Evol. Microbiol.">
        <title>Bacillus litoralis sp. nov., isolated from a tidal flat of the Yellow Sea in Korea.</title>
        <authorList>
            <person name="Yoon J.H."/>
            <person name="Oh T.K."/>
        </authorList>
    </citation>
    <scope>NUCLEOTIDE SEQUENCE [LARGE SCALE GENOMIC DNA]</scope>
    <source>
        <strain evidence="2 3">SW-211</strain>
    </source>
</reference>
<dbReference type="EMBL" id="VOQF01000001">
    <property type="protein sequence ID" value="TXC92762.1"/>
    <property type="molecule type" value="Genomic_DNA"/>
</dbReference>
<evidence type="ECO:0000313" key="3">
    <source>
        <dbReference type="Proteomes" id="UP000321363"/>
    </source>
</evidence>
<organism evidence="2 3">
    <name type="scientific">Metabacillus litoralis</name>
    <dbReference type="NCBI Taxonomy" id="152268"/>
    <lineage>
        <taxon>Bacteria</taxon>
        <taxon>Bacillati</taxon>
        <taxon>Bacillota</taxon>
        <taxon>Bacilli</taxon>
        <taxon>Bacillales</taxon>
        <taxon>Bacillaceae</taxon>
        <taxon>Metabacillus</taxon>
    </lineage>
</organism>
<feature type="transmembrane region" description="Helical" evidence="1">
    <location>
        <begin position="7"/>
        <end position="27"/>
    </location>
</feature>
<dbReference type="AlphaFoldDB" id="A0A5C6WA95"/>
<keyword evidence="1" id="KW-0812">Transmembrane</keyword>
<dbReference type="OrthoDB" id="2868290at2"/>
<proteinExistence type="predicted"/>
<evidence type="ECO:0000313" key="2">
    <source>
        <dbReference type="EMBL" id="TXC92762.1"/>
    </source>
</evidence>
<sequence length="232" mass="26860">MNKKRRIVIFIIVIGISILGIFGFNYFDKSINGDPEKKRDTAQILKGKMQKKYDIVIENSEGFYTHTVGYGATLTTESGIIFDAWNRPNDIVDFYMEELWNKKGLDKWGYAEKFIEGVEEITLNIGYREEASRKISQLAKPIEEVKNDLWITIYVDLKDPFREEKAIEIEKGIFNYYQQLLKDNGEGIELIVRHDENSQKQETGSYMIVRDTNGKIPTIRDIDSISNTFFGG</sequence>
<gene>
    <name evidence="2" type="ORF">FS935_00730</name>
</gene>
<accession>A0A5C6WA95</accession>
<evidence type="ECO:0000256" key="1">
    <source>
        <dbReference type="SAM" id="Phobius"/>
    </source>
</evidence>
<dbReference type="Proteomes" id="UP000321363">
    <property type="component" value="Unassembled WGS sequence"/>
</dbReference>
<comment type="caution">
    <text evidence="2">The sequence shown here is derived from an EMBL/GenBank/DDBJ whole genome shotgun (WGS) entry which is preliminary data.</text>
</comment>